<evidence type="ECO:0000256" key="6">
    <source>
        <dbReference type="ARBA" id="ARBA00023242"/>
    </source>
</evidence>
<dbReference type="InterPro" id="IPR011545">
    <property type="entry name" value="DEAD/DEAH_box_helicase_dom"/>
</dbReference>
<evidence type="ECO:0000259" key="10">
    <source>
        <dbReference type="PROSITE" id="PS51192"/>
    </source>
</evidence>
<dbReference type="InterPro" id="IPR014001">
    <property type="entry name" value="Helicase_ATP-bd"/>
</dbReference>
<evidence type="ECO:0000256" key="9">
    <source>
        <dbReference type="ARBA" id="ARBA00044542"/>
    </source>
</evidence>
<keyword evidence="3" id="KW-0067">ATP-binding</keyword>
<comment type="caution">
    <text evidence="12">The sequence shown here is derived from an EMBL/GenBank/DDBJ whole genome shotgun (WGS) entry which is preliminary data.</text>
</comment>
<comment type="similarity">
    <text evidence="1">Belongs to the helicase family. RecQ subfamily.</text>
</comment>
<dbReference type="EMBL" id="CALNXK010000014">
    <property type="protein sequence ID" value="CAH3046253.1"/>
    <property type="molecule type" value="Genomic_DNA"/>
</dbReference>
<evidence type="ECO:0000256" key="1">
    <source>
        <dbReference type="ARBA" id="ARBA00005446"/>
    </source>
</evidence>
<dbReference type="PROSITE" id="PS51194">
    <property type="entry name" value="HELICASE_CTER"/>
    <property type="match status" value="1"/>
</dbReference>
<sequence length="572" mass="63959">MNLDSVLEDVLRSRGQGNLILKPRQKEALQSIVFKGQDCLIALPTGYGKSLIYQMLPSLFDKISARNLSSKDKSIVIVVSPLNALIDDQINKLKSAGVNCTSLRVCGDEVDGAFEQKILEDLQDGKFELIFTHPEVLVSNRQCRDLFLSAYYQRNVRAVVVDEAHCIIEWVSSVAKVSSVARVSSVPRVPSVVRVSSIARVSSVARSITTAFLLCVSFFRGHNFREDYRKLGTLSLVFPTAKIVAMTATATKEYQTSIMKSLNMKDPKLVITNPDRPNIFYEVQQRPSYLKQSNIDQFEEILSPIADELIIANIKMPVTIIYSSLEMCGVGYAFLERKLGDHQFYPIGAPQIPQNRLFAQFHSPQTDKMKDKLISSIVSESCKQRIIFATVAFGMGVDSPCVERIIHFSVPQTMESFFQGSGRAGRDGRPATSTLYFNNNDIGANVEGMQPVMRDYCKNPQNVCRRKIGHSHFGFGIPSARDKHSCCNICRTDCECSECVELHQDVLALENIHISDNEFLLSGNQVKDIKSELIKYKEEIEASDNYLNLSMCSGLTMTVIDDVCSTLRTLFS</sequence>
<evidence type="ECO:0000256" key="4">
    <source>
        <dbReference type="ARBA" id="ARBA00023125"/>
    </source>
</evidence>
<dbReference type="InterPro" id="IPR001650">
    <property type="entry name" value="Helicase_C-like"/>
</dbReference>
<dbReference type="SMART" id="SM00490">
    <property type="entry name" value="HELICc"/>
    <property type="match status" value="1"/>
</dbReference>
<evidence type="ECO:0000256" key="8">
    <source>
        <dbReference type="ARBA" id="ARBA00034808"/>
    </source>
</evidence>
<dbReference type="Proteomes" id="UP001159405">
    <property type="component" value="Unassembled WGS sequence"/>
</dbReference>
<evidence type="ECO:0000256" key="3">
    <source>
        <dbReference type="ARBA" id="ARBA00022840"/>
    </source>
</evidence>
<dbReference type="InterPro" id="IPR027417">
    <property type="entry name" value="P-loop_NTPase"/>
</dbReference>
<dbReference type="PROSITE" id="PS51192">
    <property type="entry name" value="HELICASE_ATP_BIND_1"/>
    <property type="match status" value="1"/>
</dbReference>
<evidence type="ECO:0000256" key="2">
    <source>
        <dbReference type="ARBA" id="ARBA00022741"/>
    </source>
</evidence>
<dbReference type="Pfam" id="PF00270">
    <property type="entry name" value="DEAD"/>
    <property type="match status" value="1"/>
</dbReference>
<reference evidence="12 13" key="1">
    <citation type="submission" date="2022-05" db="EMBL/GenBank/DDBJ databases">
        <authorList>
            <consortium name="Genoscope - CEA"/>
            <person name="William W."/>
        </authorList>
    </citation>
    <scope>NUCLEOTIDE SEQUENCE [LARGE SCALE GENOMIC DNA]</scope>
</reference>
<dbReference type="Gene3D" id="3.40.50.300">
    <property type="entry name" value="P-loop containing nucleotide triphosphate hydrolases"/>
    <property type="match status" value="3"/>
</dbReference>
<evidence type="ECO:0000256" key="5">
    <source>
        <dbReference type="ARBA" id="ARBA00023235"/>
    </source>
</evidence>
<name>A0ABN8ND53_9CNID</name>
<evidence type="ECO:0000313" key="13">
    <source>
        <dbReference type="Proteomes" id="UP001159405"/>
    </source>
</evidence>
<dbReference type="PANTHER" id="PTHR13710:SF153">
    <property type="entry name" value="RECQ-LIKE DNA HELICASE BLM"/>
    <property type="match status" value="1"/>
</dbReference>
<feature type="domain" description="Helicase ATP-binding" evidence="10">
    <location>
        <begin position="30"/>
        <end position="268"/>
    </location>
</feature>
<organism evidence="12 13">
    <name type="scientific">Porites lobata</name>
    <dbReference type="NCBI Taxonomy" id="104759"/>
    <lineage>
        <taxon>Eukaryota</taxon>
        <taxon>Metazoa</taxon>
        <taxon>Cnidaria</taxon>
        <taxon>Anthozoa</taxon>
        <taxon>Hexacorallia</taxon>
        <taxon>Scleractinia</taxon>
        <taxon>Fungiina</taxon>
        <taxon>Poritidae</taxon>
        <taxon>Porites</taxon>
    </lineage>
</organism>
<dbReference type="PANTHER" id="PTHR13710">
    <property type="entry name" value="DNA HELICASE RECQ FAMILY MEMBER"/>
    <property type="match status" value="1"/>
</dbReference>
<dbReference type="EC" id="5.6.2.4" evidence="8"/>
<gene>
    <name evidence="12" type="ORF">PLOB_00008459</name>
</gene>
<comment type="catalytic activity">
    <reaction evidence="7">
        <text>Couples ATP hydrolysis with the unwinding of duplex DNA by translocating in the 3'-5' direction.</text>
        <dbReference type="EC" id="5.6.2.4"/>
    </reaction>
</comment>
<feature type="domain" description="Helicase C-terminal" evidence="11">
    <location>
        <begin position="297"/>
        <end position="469"/>
    </location>
</feature>
<evidence type="ECO:0000256" key="7">
    <source>
        <dbReference type="ARBA" id="ARBA00034617"/>
    </source>
</evidence>
<dbReference type="SMART" id="SM00487">
    <property type="entry name" value="DEXDc"/>
    <property type="match status" value="1"/>
</dbReference>
<keyword evidence="4" id="KW-0238">DNA-binding</keyword>
<dbReference type="Pfam" id="PF00271">
    <property type="entry name" value="Helicase_C"/>
    <property type="match status" value="1"/>
</dbReference>
<evidence type="ECO:0000313" key="12">
    <source>
        <dbReference type="EMBL" id="CAH3046253.1"/>
    </source>
</evidence>
<proteinExistence type="inferred from homology"/>
<accession>A0ABN8ND53</accession>
<evidence type="ECO:0000259" key="11">
    <source>
        <dbReference type="PROSITE" id="PS51194"/>
    </source>
</evidence>
<keyword evidence="13" id="KW-1185">Reference proteome</keyword>
<dbReference type="SUPFAM" id="SSF52540">
    <property type="entry name" value="P-loop containing nucleoside triphosphate hydrolases"/>
    <property type="match status" value="1"/>
</dbReference>
<keyword evidence="5" id="KW-0413">Isomerase</keyword>
<keyword evidence="6" id="KW-0539">Nucleus</keyword>
<protein>
    <recommendedName>
        <fullName evidence="8">DNA 3'-5' helicase</fullName>
        <ecNumber evidence="8">5.6.2.4</ecNumber>
    </recommendedName>
    <alternativeName>
        <fullName evidence="9">DNA 3'-5' helicase BLM</fullName>
    </alternativeName>
</protein>
<keyword evidence="2" id="KW-0547">Nucleotide-binding</keyword>